<dbReference type="InterPro" id="IPR017475">
    <property type="entry name" value="EPS_sugar_tfrase"/>
</dbReference>
<keyword evidence="6 9" id="KW-0812">Transmembrane</keyword>
<dbReference type="NCBIfam" id="TIGR03022">
    <property type="entry name" value="WbaP_sugtrans"/>
    <property type="match status" value="1"/>
</dbReference>
<evidence type="ECO:0000256" key="7">
    <source>
        <dbReference type="ARBA" id="ARBA00022989"/>
    </source>
</evidence>
<dbReference type="InterPro" id="IPR017472">
    <property type="entry name" value="Undecaprenyl-P_galact_Ptfrase"/>
</dbReference>
<feature type="transmembrane region" description="Helical" evidence="9">
    <location>
        <begin position="65"/>
        <end position="86"/>
    </location>
</feature>
<gene>
    <name evidence="11" type="ORF">SAMN05216582_1485</name>
</gene>
<evidence type="ECO:0000256" key="4">
    <source>
        <dbReference type="ARBA" id="ARBA00022475"/>
    </source>
</evidence>
<dbReference type="Pfam" id="PF02397">
    <property type="entry name" value="Bac_transf"/>
    <property type="match status" value="1"/>
</dbReference>
<evidence type="ECO:0000259" key="10">
    <source>
        <dbReference type="Pfam" id="PF02397"/>
    </source>
</evidence>
<name>A0A1M6XYX7_SELRU</name>
<dbReference type="Pfam" id="PF13727">
    <property type="entry name" value="CoA_binding_3"/>
    <property type="match status" value="1"/>
</dbReference>
<reference evidence="11 12" key="1">
    <citation type="submission" date="2016-11" db="EMBL/GenBank/DDBJ databases">
        <authorList>
            <person name="Jaros S."/>
            <person name="Januszkiewicz K."/>
            <person name="Wedrychowicz H."/>
        </authorList>
    </citation>
    <scope>NUCLEOTIDE SEQUENCE [LARGE SCALE GENOMIC DNA]</scope>
    <source>
        <strain evidence="11 12">HD4</strain>
    </source>
</reference>
<dbReference type="InterPro" id="IPR003362">
    <property type="entry name" value="Bact_transf"/>
</dbReference>
<dbReference type="GO" id="GO:0000271">
    <property type="term" value="P:polysaccharide biosynthetic process"/>
    <property type="evidence" value="ECO:0007669"/>
    <property type="project" value="InterPro"/>
</dbReference>
<evidence type="ECO:0000256" key="2">
    <source>
        <dbReference type="ARBA" id="ARBA00004236"/>
    </source>
</evidence>
<evidence type="ECO:0000313" key="12">
    <source>
        <dbReference type="Proteomes" id="UP000184263"/>
    </source>
</evidence>
<dbReference type="PANTHER" id="PTHR30576:SF4">
    <property type="entry name" value="UNDECAPRENYL-PHOSPHATE GALACTOSE PHOSPHOTRANSFERASE"/>
    <property type="match status" value="1"/>
</dbReference>
<sequence length="446" mass="51431">MTPLLFVCTDYLAIVLTGQLSTVFYDLPIHKAYIFLWLPLTFLLFLAQSKIYSTMQPFIYTVRSIFYGVSFAVVACVVAIYFFTSWQVPRPFFLLFWLLMLLVLYSERLLVSIYLKHRHHLYEDVILIGAGKTAERTLHFFKDDLGYRYNIVGFLDDNPISEQIPGQYKMLGNVDEAETIIKNTAIQTVIITAPGMERAKMQNLITKVQPHVRNLSYVPDLIGTPMADVEAQSLFSEEILMLHMKNNLALRRNRIYKRFFDLVLTLIGGIAISPILVCLAICIKLDTKGSVFYNADRIGKDGKNFKCYKFRSMHVNADEILQDYLKENPEAAAEWKEYAKLRDYDPRVTKAGTWMRKYSLDELPQIFNVIKGDMSLVGPRPYLPREKEDIGEELSTITMSVPGITGYWQVSGRNDVSFQERVTMDAWYVRNWSVWLDIFALMGLPA</sequence>
<evidence type="ECO:0000256" key="5">
    <source>
        <dbReference type="ARBA" id="ARBA00022679"/>
    </source>
</evidence>
<dbReference type="Proteomes" id="UP000184263">
    <property type="component" value="Unassembled WGS sequence"/>
</dbReference>
<comment type="similarity">
    <text evidence="3">Belongs to the bacterial sugar transferase family.</text>
</comment>
<dbReference type="Gene3D" id="3.40.50.720">
    <property type="entry name" value="NAD(P)-binding Rossmann-like Domain"/>
    <property type="match status" value="1"/>
</dbReference>
<evidence type="ECO:0000256" key="9">
    <source>
        <dbReference type="SAM" id="Phobius"/>
    </source>
</evidence>
<dbReference type="NCBIfam" id="TIGR03025">
    <property type="entry name" value="EPS_sugtrans"/>
    <property type="match status" value="1"/>
</dbReference>
<organism evidence="11 12">
    <name type="scientific">Selenomonas ruminantium</name>
    <dbReference type="NCBI Taxonomy" id="971"/>
    <lineage>
        <taxon>Bacteria</taxon>
        <taxon>Bacillati</taxon>
        <taxon>Bacillota</taxon>
        <taxon>Negativicutes</taxon>
        <taxon>Selenomonadales</taxon>
        <taxon>Selenomonadaceae</taxon>
        <taxon>Selenomonas</taxon>
    </lineage>
</organism>
<feature type="domain" description="Bacterial sugar transferase" evidence="10">
    <location>
        <begin position="257"/>
        <end position="441"/>
    </location>
</feature>
<keyword evidence="7 9" id="KW-1133">Transmembrane helix</keyword>
<dbReference type="GO" id="GO:0016780">
    <property type="term" value="F:phosphotransferase activity, for other substituted phosphate groups"/>
    <property type="evidence" value="ECO:0007669"/>
    <property type="project" value="TreeGrafter"/>
</dbReference>
<keyword evidence="4" id="KW-1003">Cell membrane</keyword>
<comment type="subcellular location">
    <subcellularLocation>
        <location evidence="2">Cell membrane</location>
    </subcellularLocation>
    <subcellularLocation>
        <location evidence="1">Membrane</location>
        <topology evidence="1">Multi-pass membrane protein</topology>
    </subcellularLocation>
</comment>
<evidence type="ECO:0000256" key="6">
    <source>
        <dbReference type="ARBA" id="ARBA00022692"/>
    </source>
</evidence>
<evidence type="ECO:0000256" key="3">
    <source>
        <dbReference type="ARBA" id="ARBA00006464"/>
    </source>
</evidence>
<dbReference type="GO" id="GO:0005886">
    <property type="term" value="C:plasma membrane"/>
    <property type="evidence" value="ECO:0007669"/>
    <property type="project" value="UniProtKB-SubCell"/>
</dbReference>
<evidence type="ECO:0000256" key="1">
    <source>
        <dbReference type="ARBA" id="ARBA00004141"/>
    </source>
</evidence>
<dbReference type="PANTHER" id="PTHR30576">
    <property type="entry name" value="COLANIC BIOSYNTHESIS UDP-GLUCOSE LIPID CARRIER TRANSFERASE"/>
    <property type="match status" value="1"/>
</dbReference>
<evidence type="ECO:0000313" key="11">
    <source>
        <dbReference type="EMBL" id="SHL11201.1"/>
    </source>
</evidence>
<proteinExistence type="inferred from homology"/>
<dbReference type="AlphaFoldDB" id="A0A1M6XYX7"/>
<feature type="transmembrane region" description="Helical" evidence="9">
    <location>
        <begin position="32"/>
        <end position="53"/>
    </location>
</feature>
<accession>A0A1M6XYX7</accession>
<evidence type="ECO:0000256" key="8">
    <source>
        <dbReference type="ARBA" id="ARBA00023136"/>
    </source>
</evidence>
<protein>
    <submittedName>
        <fullName evidence="11">Undecaprenyl-phosphate galactose phosphotransferase</fullName>
    </submittedName>
</protein>
<keyword evidence="8 9" id="KW-0472">Membrane</keyword>
<feature type="transmembrane region" description="Helical" evidence="9">
    <location>
        <begin position="259"/>
        <end position="277"/>
    </location>
</feature>
<dbReference type="EMBL" id="FRBC01000048">
    <property type="protein sequence ID" value="SHL11201.1"/>
    <property type="molecule type" value="Genomic_DNA"/>
</dbReference>
<feature type="transmembrane region" description="Helical" evidence="9">
    <location>
        <begin position="92"/>
        <end position="111"/>
    </location>
</feature>
<keyword evidence="5 11" id="KW-0808">Transferase</keyword>